<evidence type="ECO:0000313" key="2">
    <source>
        <dbReference type="EMBL" id="SVA73259.1"/>
    </source>
</evidence>
<proteinExistence type="predicted"/>
<accession>A0A381Y862</accession>
<protein>
    <submittedName>
        <fullName evidence="2">Uncharacterized protein</fullName>
    </submittedName>
</protein>
<keyword evidence="1" id="KW-0472">Membrane</keyword>
<sequence length="120" mass="13805">MIYSFRFRGKNQRILALYQSFLDHPGKGLHPKELSRMTGIPMLDVVARMDKTPELFVKLPGQRDGLTRYRLTTTATARTVTEIEHLIDQQVRRESWLYYALIAMVLLVFLIAVMAIAPAI</sequence>
<keyword evidence="1" id="KW-0812">Transmembrane</keyword>
<feature type="transmembrane region" description="Helical" evidence="1">
    <location>
        <begin position="96"/>
        <end position="117"/>
    </location>
</feature>
<dbReference type="AlphaFoldDB" id="A0A381Y862"/>
<keyword evidence="1" id="KW-1133">Transmembrane helix</keyword>
<dbReference type="EMBL" id="UINC01017619">
    <property type="protein sequence ID" value="SVA73259.1"/>
    <property type="molecule type" value="Genomic_DNA"/>
</dbReference>
<gene>
    <name evidence="2" type="ORF">METZ01_LOCUS126113</name>
</gene>
<reference evidence="2" key="1">
    <citation type="submission" date="2018-05" db="EMBL/GenBank/DDBJ databases">
        <authorList>
            <person name="Lanie J.A."/>
            <person name="Ng W.-L."/>
            <person name="Kazmierczak K.M."/>
            <person name="Andrzejewski T.M."/>
            <person name="Davidsen T.M."/>
            <person name="Wayne K.J."/>
            <person name="Tettelin H."/>
            <person name="Glass J.I."/>
            <person name="Rusch D."/>
            <person name="Podicherti R."/>
            <person name="Tsui H.-C.T."/>
            <person name="Winkler M.E."/>
        </authorList>
    </citation>
    <scope>NUCLEOTIDE SEQUENCE</scope>
</reference>
<name>A0A381Y862_9ZZZZ</name>
<organism evidence="2">
    <name type="scientific">marine metagenome</name>
    <dbReference type="NCBI Taxonomy" id="408172"/>
    <lineage>
        <taxon>unclassified sequences</taxon>
        <taxon>metagenomes</taxon>
        <taxon>ecological metagenomes</taxon>
    </lineage>
</organism>
<evidence type="ECO:0000256" key="1">
    <source>
        <dbReference type="SAM" id="Phobius"/>
    </source>
</evidence>